<dbReference type="EMBL" id="JAGIKV010000035">
    <property type="protein sequence ID" value="MBP2249282.1"/>
    <property type="molecule type" value="Genomic_DNA"/>
</dbReference>
<evidence type="ECO:0000313" key="1">
    <source>
        <dbReference type="EMBL" id="MBP2249282.1"/>
    </source>
</evidence>
<dbReference type="Proteomes" id="UP000810207">
    <property type="component" value="Unassembled WGS sequence"/>
</dbReference>
<dbReference type="RefSeq" id="WP_211085474.1">
    <property type="nucleotide sequence ID" value="NZ_CBCSLC010000022.1"/>
</dbReference>
<accession>A0ABS4S2C1</accession>
<organism evidence="1 2">
    <name type="scientific">Paenibacillus xylanexedens</name>
    <dbReference type="NCBI Taxonomy" id="528191"/>
    <lineage>
        <taxon>Bacteria</taxon>
        <taxon>Bacillati</taxon>
        <taxon>Bacillota</taxon>
        <taxon>Bacilli</taxon>
        <taxon>Bacillales</taxon>
        <taxon>Paenibacillaceae</taxon>
        <taxon>Paenibacillus</taxon>
    </lineage>
</organism>
<protein>
    <submittedName>
        <fullName evidence="1">Uncharacterized protein</fullName>
    </submittedName>
</protein>
<evidence type="ECO:0000313" key="2">
    <source>
        <dbReference type="Proteomes" id="UP000810207"/>
    </source>
</evidence>
<reference evidence="1 2" key="1">
    <citation type="submission" date="2021-03" db="EMBL/GenBank/DDBJ databases">
        <title>Genomic Encyclopedia of Type Strains, Phase IV (KMG-IV): sequencing the most valuable type-strain genomes for metagenomic binning, comparative biology and taxonomic classification.</title>
        <authorList>
            <person name="Goeker M."/>
        </authorList>
    </citation>
    <scope>NUCLEOTIDE SEQUENCE [LARGE SCALE GENOMIC DNA]</scope>
    <source>
        <strain evidence="1 2">DSM 21292</strain>
    </source>
</reference>
<proteinExistence type="predicted"/>
<gene>
    <name evidence="1" type="ORF">J2Z28_005977</name>
</gene>
<keyword evidence="2" id="KW-1185">Reference proteome</keyword>
<comment type="caution">
    <text evidence="1">The sequence shown here is derived from an EMBL/GenBank/DDBJ whole genome shotgun (WGS) entry which is preliminary data.</text>
</comment>
<sequence length="203" mass="22164">MKNEQIKQLVYPLISTTSSISYTVPSGKYTVVKSIIISNGSSADLTYSLNIGGTYIATNRTLKGKGTLIIDDLCIPLLPSQTIVTQASTGSCVMYISGVEKDYIKSNYPYTTINAVTTTSLTAIPGRTSDMMIKSIIIHNVSTNTVAEVTVLMPWTFIPQKSLNPKETIIIPNINALLPSIYDLSYRATNNVYVTIILEKVVQ</sequence>
<name>A0ABS4S2C1_PAEXY</name>